<evidence type="ECO:0000256" key="5">
    <source>
        <dbReference type="ARBA" id="ARBA00022982"/>
    </source>
</evidence>
<evidence type="ECO:0000259" key="8">
    <source>
        <dbReference type="Pfam" id="PF02085"/>
    </source>
</evidence>
<keyword evidence="6" id="KW-0408">Iron</keyword>
<organism evidence="9 10">
    <name type="scientific">Nitratidesulfovibrio oxamicus</name>
    <dbReference type="NCBI Taxonomy" id="32016"/>
    <lineage>
        <taxon>Bacteria</taxon>
        <taxon>Pseudomonadati</taxon>
        <taxon>Thermodesulfobacteriota</taxon>
        <taxon>Desulfovibrionia</taxon>
        <taxon>Desulfovibrionales</taxon>
        <taxon>Desulfovibrionaceae</taxon>
        <taxon>Nitratidesulfovibrio</taxon>
    </lineage>
</organism>
<keyword evidence="3" id="KW-0349">Heme</keyword>
<evidence type="ECO:0000313" key="10">
    <source>
        <dbReference type="Proteomes" id="UP001194469"/>
    </source>
</evidence>
<proteinExistence type="predicted"/>
<feature type="signal peptide" evidence="7">
    <location>
        <begin position="1"/>
        <end position="22"/>
    </location>
</feature>
<reference evidence="9 10" key="1">
    <citation type="submission" date="2019-08" db="EMBL/GenBank/DDBJ databases">
        <authorList>
            <person name="Luo N."/>
        </authorList>
    </citation>
    <scope>NUCLEOTIDE SEQUENCE [LARGE SCALE GENOMIC DNA]</scope>
    <source>
        <strain evidence="9 10">NCIMB 9442</strain>
    </source>
</reference>
<keyword evidence="5" id="KW-0249">Electron transport</keyword>
<dbReference type="CDD" id="cd08168">
    <property type="entry name" value="Cytochrom_C3"/>
    <property type="match status" value="1"/>
</dbReference>
<evidence type="ECO:0000256" key="1">
    <source>
        <dbReference type="ARBA" id="ARBA00004196"/>
    </source>
</evidence>
<keyword evidence="4" id="KW-0479">Metal-binding</keyword>
<accession>A0ABS0J656</accession>
<keyword evidence="2" id="KW-0813">Transport</keyword>
<dbReference type="InterPro" id="IPR020942">
    <property type="entry name" value="Cyt_c_III_dom"/>
</dbReference>
<dbReference type="SUPFAM" id="SSF48695">
    <property type="entry name" value="Multiheme cytochromes"/>
    <property type="match status" value="1"/>
</dbReference>
<evidence type="ECO:0000256" key="2">
    <source>
        <dbReference type="ARBA" id="ARBA00022448"/>
    </source>
</evidence>
<name>A0ABS0J656_9BACT</name>
<dbReference type="Pfam" id="PF02085">
    <property type="entry name" value="Cytochrom_CIII"/>
    <property type="match status" value="1"/>
</dbReference>
<dbReference type="EMBL" id="VRYY01000397">
    <property type="protein sequence ID" value="MBG3877866.1"/>
    <property type="molecule type" value="Genomic_DNA"/>
</dbReference>
<dbReference type="InterPro" id="IPR036280">
    <property type="entry name" value="Multihaem_cyt_sf"/>
</dbReference>
<evidence type="ECO:0000256" key="3">
    <source>
        <dbReference type="ARBA" id="ARBA00022617"/>
    </source>
</evidence>
<feature type="domain" description="Class III cytochrome C" evidence="8">
    <location>
        <begin position="23"/>
        <end position="129"/>
    </location>
</feature>
<evidence type="ECO:0000256" key="6">
    <source>
        <dbReference type="ARBA" id="ARBA00023004"/>
    </source>
</evidence>
<keyword evidence="10" id="KW-1185">Reference proteome</keyword>
<dbReference type="Proteomes" id="UP001194469">
    <property type="component" value="Unassembled WGS sequence"/>
</dbReference>
<dbReference type="Gene3D" id="3.90.10.10">
    <property type="entry name" value="Cytochrome C3"/>
    <property type="match status" value="1"/>
</dbReference>
<dbReference type="PRINTS" id="PR00609">
    <property type="entry name" value="CYTOCHROMEC3"/>
</dbReference>
<dbReference type="InterPro" id="IPR002322">
    <property type="entry name" value="Cyt_c_III"/>
</dbReference>
<comment type="caution">
    <text evidence="9">The sequence shown here is derived from an EMBL/GenBank/DDBJ whole genome shotgun (WGS) entry which is preliminary data.</text>
</comment>
<protein>
    <submittedName>
        <fullName evidence="9">Cytochrome c3 family protein</fullName>
    </submittedName>
</protein>
<comment type="subcellular location">
    <subcellularLocation>
        <location evidence="1">Cell envelope</location>
    </subcellularLocation>
</comment>
<sequence>MKKMFLTGVLALAVAIAMPALAAAPKAPADGLKMDKTKQPVVFNHSTHKAVKCGECHHPVNGKEDYQKCATAGCHDSMDKKDKSAKGYYHAMHDKGTKFKSCVGCHLETAGADAAKKKELTGCKGSKCHS</sequence>
<feature type="chain" id="PRO_5047291661" evidence="7">
    <location>
        <begin position="23"/>
        <end position="130"/>
    </location>
</feature>
<evidence type="ECO:0000256" key="4">
    <source>
        <dbReference type="ARBA" id="ARBA00022723"/>
    </source>
</evidence>
<dbReference type="RefSeq" id="WP_196609920.1">
    <property type="nucleotide sequence ID" value="NZ_VRYY01000397.1"/>
</dbReference>
<evidence type="ECO:0000313" key="9">
    <source>
        <dbReference type="EMBL" id="MBG3877866.1"/>
    </source>
</evidence>
<gene>
    <name evidence="9" type="ORF">FVW20_12800</name>
</gene>
<keyword evidence="7" id="KW-0732">Signal</keyword>
<evidence type="ECO:0000256" key="7">
    <source>
        <dbReference type="SAM" id="SignalP"/>
    </source>
</evidence>